<comment type="caution">
    <text evidence="2">The sequence shown here is derived from an EMBL/GenBank/DDBJ whole genome shotgun (WGS) entry which is preliminary data.</text>
</comment>
<keyword evidence="1" id="KW-0472">Membrane</keyword>
<evidence type="ECO:0000256" key="1">
    <source>
        <dbReference type="SAM" id="Phobius"/>
    </source>
</evidence>
<sequence>MKTKGFSLIELLIVMVIAGILVSIAYPAYREYITRARRSDGQAALLDLASRMERYYSEENTYQTATIGTGNPTDVAADNLSPEGWYTLVINATANTYTLQAVPRNAQATNDTRCQTLTLNNQGVKGIANGPSGAPTGTAEQCW</sequence>
<keyword evidence="1" id="KW-1133">Transmembrane helix</keyword>
<dbReference type="Pfam" id="PF07963">
    <property type="entry name" value="N_methyl"/>
    <property type="match status" value="1"/>
</dbReference>
<dbReference type="NCBIfam" id="TIGR02532">
    <property type="entry name" value="IV_pilin_GFxxxE"/>
    <property type="match status" value="1"/>
</dbReference>
<organism evidence="2 3">
    <name type="scientific">Legionella israelensis</name>
    <dbReference type="NCBI Taxonomy" id="454"/>
    <lineage>
        <taxon>Bacteria</taxon>
        <taxon>Pseudomonadati</taxon>
        <taxon>Pseudomonadota</taxon>
        <taxon>Gammaproteobacteria</taxon>
        <taxon>Legionellales</taxon>
        <taxon>Legionellaceae</taxon>
        <taxon>Legionella</taxon>
    </lineage>
</organism>
<dbReference type="OrthoDB" id="5296638at2"/>
<dbReference type="AlphaFoldDB" id="A0A0W0VUD6"/>
<keyword evidence="1" id="KW-0812">Transmembrane</keyword>
<gene>
    <name evidence="2" type="primary">pilE_1</name>
    <name evidence="2" type="ORF">Lisr_1389</name>
</gene>
<dbReference type="SUPFAM" id="SSF54523">
    <property type="entry name" value="Pili subunits"/>
    <property type="match status" value="1"/>
</dbReference>
<proteinExistence type="predicted"/>
<dbReference type="PANTHER" id="PTHR30093">
    <property type="entry name" value="GENERAL SECRETION PATHWAY PROTEIN G"/>
    <property type="match status" value="1"/>
</dbReference>
<accession>A0A0W0VUD6</accession>
<protein>
    <submittedName>
        <fullName evidence="2">Type-IV pilin</fullName>
    </submittedName>
</protein>
<dbReference type="RefSeq" id="WP_058501739.1">
    <property type="nucleotide sequence ID" value="NZ_CAAAJA010000003.1"/>
</dbReference>
<dbReference type="GO" id="GO:0043683">
    <property type="term" value="P:type IV pilus assembly"/>
    <property type="evidence" value="ECO:0007669"/>
    <property type="project" value="InterPro"/>
</dbReference>
<evidence type="ECO:0000313" key="2">
    <source>
        <dbReference type="EMBL" id="KTD23708.1"/>
    </source>
</evidence>
<dbReference type="PATRIC" id="fig|454.4.peg.1499"/>
<feature type="transmembrane region" description="Helical" evidence="1">
    <location>
        <begin position="6"/>
        <end position="29"/>
    </location>
</feature>
<dbReference type="InterPro" id="IPR045584">
    <property type="entry name" value="Pilin-like"/>
</dbReference>
<evidence type="ECO:0000313" key="3">
    <source>
        <dbReference type="Proteomes" id="UP000054761"/>
    </source>
</evidence>
<dbReference type="InterPro" id="IPR012902">
    <property type="entry name" value="N_methyl_site"/>
</dbReference>
<dbReference type="Proteomes" id="UP000054761">
    <property type="component" value="Unassembled WGS sequence"/>
</dbReference>
<dbReference type="PANTHER" id="PTHR30093:SF47">
    <property type="entry name" value="TYPE IV PILUS NON-CORE MINOR PILIN PILE"/>
    <property type="match status" value="1"/>
</dbReference>
<reference evidence="2 3" key="1">
    <citation type="submission" date="2015-11" db="EMBL/GenBank/DDBJ databases">
        <title>Genomic analysis of 38 Legionella species identifies large and diverse effector repertoires.</title>
        <authorList>
            <person name="Burstein D."/>
            <person name="Amaro F."/>
            <person name="Zusman T."/>
            <person name="Lifshitz Z."/>
            <person name="Cohen O."/>
            <person name="Gilbert J.A."/>
            <person name="Pupko T."/>
            <person name="Shuman H.A."/>
            <person name="Segal G."/>
        </authorList>
    </citation>
    <scope>NUCLEOTIDE SEQUENCE [LARGE SCALE GENOMIC DNA]</scope>
    <source>
        <strain evidence="2 3">Bercovier 4</strain>
    </source>
</reference>
<dbReference type="Gene3D" id="3.30.700.10">
    <property type="entry name" value="Glycoprotein, Type 4 Pilin"/>
    <property type="match status" value="1"/>
</dbReference>
<keyword evidence="3" id="KW-1185">Reference proteome</keyword>
<dbReference type="STRING" id="454.Lisr_1389"/>
<dbReference type="EMBL" id="LNYH01000070">
    <property type="protein sequence ID" value="KTD23708.1"/>
    <property type="molecule type" value="Genomic_DNA"/>
</dbReference>
<dbReference type="Pfam" id="PF16732">
    <property type="entry name" value="ComP_DUS"/>
    <property type="match status" value="1"/>
</dbReference>
<name>A0A0W0VUD6_9GAMM</name>
<dbReference type="PROSITE" id="PS00409">
    <property type="entry name" value="PROKAR_NTER_METHYL"/>
    <property type="match status" value="1"/>
</dbReference>
<dbReference type="InterPro" id="IPR031982">
    <property type="entry name" value="PilE-like"/>
</dbReference>